<dbReference type="Proteomes" id="UP000792457">
    <property type="component" value="Unassembled WGS sequence"/>
</dbReference>
<evidence type="ECO:0000256" key="1">
    <source>
        <dbReference type="SAM" id="MobiDB-lite"/>
    </source>
</evidence>
<organism evidence="2 3">
    <name type="scientific">Ladona fulva</name>
    <name type="common">Scarce chaser dragonfly</name>
    <name type="synonym">Libellula fulva</name>
    <dbReference type="NCBI Taxonomy" id="123851"/>
    <lineage>
        <taxon>Eukaryota</taxon>
        <taxon>Metazoa</taxon>
        <taxon>Ecdysozoa</taxon>
        <taxon>Arthropoda</taxon>
        <taxon>Hexapoda</taxon>
        <taxon>Insecta</taxon>
        <taxon>Pterygota</taxon>
        <taxon>Palaeoptera</taxon>
        <taxon>Odonata</taxon>
        <taxon>Epiprocta</taxon>
        <taxon>Anisoptera</taxon>
        <taxon>Libelluloidea</taxon>
        <taxon>Libellulidae</taxon>
        <taxon>Ladona</taxon>
    </lineage>
</organism>
<accession>A0A8K0K8I0</accession>
<name>A0A8K0K8I0_LADFU</name>
<dbReference type="OrthoDB" id="425681at2759"/>
<keyword evidence="3" id="KW-1185">Reference proteome</keyword>
<reference evidence="2" key="2">
    <citation type="submission" date="2017-10" db="EMBL/GenBank/DDBJ databases">
        <title>Ladona fulva Genome sequencing and assembly.</title>
        <authorList>
            <person name="Murali S."/>
            <person name="Richards S."/>
            <person name="Bandaranaike D."/>
            <person name="Bellair M."/>
            <person name="Blankenburg K."/>
            <person name="Chao H."/>
            <person name="Dinh H."/>
            <person name="Doddapaneni H."/>
            <person name="Dugan-Rocha S."/>
            <person name="Elkadiri S."/>
            <person name="Gnanaolivu R."/>
            <person name="Hernandez B."/>
            <person name="Skinner E."/>
            <person name="Javaid M."/>
            <person name="Lee S."/>
            <person name="Li M."/>
            <person name="Ming W."/>
            <person name="Munidasa M."/>
            <person name="Muniz J."/>
            <person name="Nguyen L."/>
            <person name="Hughes D."/>
            <person name="Osuji N."/>
            <person name="Pu L.-L."/>
            <person name="Puazo M."/>
            <person name="Qu C."/>
            <person name="Quiroz J."/>
            <person name="Raj R."/>
            <person name="Weissenberger G."/>
            <person name="Xin Y."/>
            <person name="Zou X."/>
            <person name="Han Y."/>
            <person name="Worley K."/>
            <person name="Muzny D."/>
            <person name="Gibbs R."/>
        </authorList>
    </citation>
    <scope>NUCLEOTIDE SEQUENCE</scope>
    <source>
        <strain evidence="2">Sampled in the wild</strain>
    </source>
</reference>
<sequence>MGDMNNQESREKQARGDGNVNLEETVENKVGREEKKWKKRREILRTIEQKRAKVIRHVLRDNQYLSNIFEGKL</sequence>
<comment type="caution">
    <text evidence="2">The sequence shown here is derived from an EMBL/GenBank/DDBJ whole genome shotgun (WGS) entry which is preliminary data.</text>
</comment>
<reference evidence="2" key="1">
    <citation type="submission" date="2013-04" db="EMBL/GenBank/DDBJ databases">
        <authorList>
            <person name="Qu J."/>
            <person name="Murali S.C."/>
            <person name="Bandaranaike D."/>
            <person name="Bellair M."/>
            <person name="Blankenburg K."/>
            <person name="Chao H."/>
            <person name="Dinh H."/>
            <person name="Doddapaneni H."/>
            <person name="Downs B."/>
            <person name="Dugan-Rocha S."/>
            <person name="Elkadiri S."/>
            <person name="Gnanaolivu R.D."/>
            <person name="Hernandez B."/>
            <person name="Javaid M."/>
            <person name="Jayaseelan J.C."/>
            <person name="Lee S."/>
            <person name="Li M."/>
            <person name="Ming W."/>
            <person name="Munidasa M."/>
            <person name="Muniz J."/>
            <person name="Nguyen L."/>
            <person name="Ongeri F."/>
            <person name="Osuji N."/>
            <person name="Pu L.-L."/>
            <person name="Puazo M."/>
            <person name="Qu C."/>
            <person name="Quiroz J."/>
            <person name="Raj R."/>
            <person name="Weissenberger G."/>
            <person name="Xin Y."/>
            <person name="Zou X."/>
            <person name="Han Y."/>
            <person name="Richards S."/>
            <person name="Worley K."/>
            <person name="Muzny D."/>
            <person name="Gibbs R."/>
        </authorList>
    </citation>
    <scope>NUCLEOTIDE SEQUENCE</scope>
    <source>
        <strain evidence="2">Sampled in the wild</strain>
    </source>
</reference>
<feature type="region of interest" description="Disordered" evidence="1">
    <location>
        <begin position="1"/>
        <end position="27"/>
    </location>
</feature>
<dbReference type="EMBL" id="KZ308477">
    <property type="protein sequence ID" value="KAG8230342.1"/>
    <property type="molecule type" value="Genomic_DNA"/>
</dbReference>
<gene>
    <name evidence="2" type="ORF">J437_LFUL000613</name>
</gene>
<proteinExistence type="predicted"/>
<protein>
    <submittedName>
        <fullName evidence="2">Uncharacterized protein</fullName>
    </submittedName>
</protein>
<evidence type="ECO:0000313" key="2">
    <source>
        <dbReference type="EMBL" id="KAG8230342.1"/>
    </source>
</evidence>
<evidence type="ECO:0000313" key="3">
    <source>
        <dbReference type="Proteomes" id="UP000792457"/>
    </source>
</evidence>
<dbReference type="AlphaFoldDB" id="A0A8K0K8I0"/>